<dbReference type="CDD" id="cd00081">
    <property type="entry name" value="Hint"/>
    <property type="match status" value="1"/>
</dbReference>
<dbReference type="RefSeq" id="WP_197002897.1">
    <property type="nucleotide sequence ID" value="NZ_BONS01000002.1"/>
</dbReference>
<proteinExistence type="predicted"/>
<sequence>MTAQSTTARARAAAAVILAVSLAVGLLSAPALADPTPAPVTLSDRAKVLAAWKAGGPAVRRGAETALAGPDQGIQVFLATGQTAAAEQDLRAQLEQRLAVSGPGVRAAGAKALAGPAAGVQAFLDSGYRKPFEDDQRVRLSQIMATGGPGVRVAAGKAMDGTADDVTRFLNSEQFTARDNDDRVRVNQLMSTGGPEVKKAAGVALDGTVEDVREFLRAGWQVAAARDQETLTVAQLADLAGNSAGRAGEQSRTAKDAAAKAVDAARLAKDAAQRAAQETKAAQGDAVKAAAAAGRAADAAGRAAVAAQTASTAATAANEAAQQAANAAAAAAAASTQAGDAAAAARKAAADAATDAGQADAARAAAAAARQAATDARSAGEAAAWAGRVATEAGVAAQAAADAGTNAAAAAQAAADAAQCAGVSGDAATRANDAATKARTAAAEATRAATATVAIAAEAAAAAGEAQRAANAAAGHADAAAAAATAAAAHAGEAATAATTAQAAATEATAAADAAAQAATQAHKIADTSRKADAERLVAQEKASVAAAVEAKRVEDEQKKTAAWQAGQAAQLAADTERLLTEATATGVDPAVAVTKGRQAAVRLLTAGGPWVQAAAETALAGTDADVRAFLSTGLTEARDRDDRVSVMTIAYASTRLPQRLAAEQAAVGTPAQVREFLSTGAYPGKDDDDRVLVSQIMAAGSEAMKAAGSAALDSSIAAVREFLTHKQYEVRDDDNAVLINKAIHDGGPEVNAVAQAVLSGPKSGYVPFLQIGLPKAQRRDADTAAHVATIGAYLNKIDGSVAVARQYAAEAARAAATARGAATEAAGYANQAQISAGQAAEAARQAAASALQAQASAKQAADYARTALANAASARDAARRADNSATAATASAQQAKQYAIDAKAAADQARASAEAAGKSSTEANQAADAARQEVWNRQQAAGAMQNETAFVDEDGRVSFVDAVPRPDMKQDIVHEDMSKCTAEDPGGMWGWLTSDDHTWHKNAAGVDVCDVPVTVKVSGTVDYVLKTCPVPNLSIAGCQGKYTEADTLVLASKTLDGVQFDATSELTYKDYVEHYQVRCDPQSGMCMTGDSAKILASLLFGDLITCIKNPGVNGPCAWAVATFIPWGTLLKGVKGVIAVRYAVMTGIGIEDAQLVLRVALGGYTAPVLARLDAMVAAVTRFRGALANGEGLAAAYGALRGNPNIDARVLTALTVAGERTAVGRAAIRFKFCARSNSFSADTQVLMADGTARPIATVALGDLVLSTDPVTGVTAAEHVTQLHVNIDIDLADIAVALPSGGEGVIRTTQEHPFWDETRSGWVNAGQLVVQHRLRTDDGRIVTVVAVRNRRGPQEMRNLTVADLHTYYVLVRGVPVLVHNTGPCELAYSIADHSMDELKNGLADHYVAGIEGREALAQYVDDILFEVRASVSKPLNGGRVAYWDDAKRAVVIENPLAGELGHEGQELGTVFTPERGKAYYDELR</sequence>
<evidence type="ECO:0000313" key="3">
    <source>
        <dbReference type="EMBL" id="MBG6135839.1"/>
    </source>
</evidence>
<evidence type="ECO:0000313" key="4">
    <source>
        <dbReference type="Proteomes" id="UP000622552"/>
    </source>
</evidence>
<feature type="signal peptide" evidence="2">
    <location>
        <begin position="1"/>
        <end position="33"/>
    </location>
</feature>
<protein>
    <submittedName>
        <fullName evidence="3">Uncharacterized protein</fullName>
    </submittedName>
</protein>
<feature type="chain" id="PRO_5035180661" evidence="2">
    <location>
        <begin position="34"/>
        <end position="1482"/>
    </location>
</feature>
<accession>A0A8J7GMK8</accession>
<dbReference type="PANTHER" id="PTHR23242:SF9">
    <property type="entry name" value="TRANSCRIPTION FACTOR HOXA13"/>
    <property type="match status" value="1"/>
</dbReference>
<organism evidence="3 4">
    <name type="scientific">Longispora fulva</name>
    <dbReference type="NCBI Taxonomy" id="619741"/>
    <lineage>
        <taxon>Bacteria</taxon>
        <taxon>Bacillati</taxon>
        <taxon>Actinomycetota</taxon>
        <taxon>Actinomycetes</taxon>
        <taxon>Micromonosporales</taxon>
        <taxon>Micromonosporaceae</taxon>
        <taxon>Longispora</taxon>
    </lineage>
</organism>
<gene>
    <name evidence="3" type="ORF">IW245_002033</name>
</gene>
<dbReference type="Gene3D" id="2.170.16.10">
    <property type="entry name" value="Hedgehog/Intein (Hint) domain"/>
    <property type="match status" value="1"/>
</dbReference>
<dbReference type="EMBL" id="JADOUF010000001">
    <property type="protein sequence ID" value="MBG6135839.1"/>
    <property type="molecule type" value="Genomic_DNA"/>
</dbReference>
<keyword evidence="2" id="KW-0732">Signal</keyword>
<comment type="caution">
    <text evidence="3">The sequence shown here is derived from an EMBL/GenBank/DDBJ whole genome shotgun (WGS) entry which is preliminary data.</text>
</comment>
<evidence type="ECO:0000256" key="1">
    <source>
        <dbReference type="SAM" id="MobiDB-lite"/>
    </source>
</evidence>
<dbReference type="Pfam" id="PF07591">
    <property type="entry name" value="PT-HINT"/>
    <property type="match status" value="1"/>
</dbReference>
<dbReference type="Proteomes" id="UP000622552">
    <property type="component" value="Unassembled WGS sequence"/>
</dbReference>
<dbReference type="Pfam" id="PF03752">
    <property type="entry name" value="ALF"/>
    <property type="match status" value="6"/>
</dbReference>
<name>A0A8J7GMK8_9ACTN</name>
<evidence type="ECO:0000256" key="2">
    <source>
        <dbReference type="SAM" id="SignalP"/>
    </source>
</evidence>
<dbReference type="SUPFAM" id="SSF51294">
    <property type="entry name" value="Hedgehog/intein (Hint) domain"/>
    <property type="match status" value="1"/>
</dbReference>
<dbReference type="InterPro" id="IPR005506">
    <property type="entry name" value="DUF312_ALF"/>
</dbReference>
<dbReference type="InterPro" id="IPR036844">
    <property type="entry name" value="Hint_dom_sf"/>
</dbReference>
<keyword evidence="4" id="KW-1185">Reference proteome</keyword>
<dbReference type="PANTHER" id="PTHR23242">
    <property type="entry name" value="TRANSCRIPTION FACTOR HOXA13"/>
    <property type="match status" value="1"/>
</dbReference>
<reference evidence="3" key="1">
    <citation type="submission" date="2020-11" db="EMBL/GenBank/DDBJ databases">
        <title>Sequencing the genomes of 1000 actinobacteria strains.</title>
        <authorList>
            <person name="Klenk H.-P."/>
        </authorList>
    </citation>
    <scope>NUCLEOTIDE SEQUENCE</scope>
    <source>
        <strain evidence="3">DSM 45356</strain>
    </source>
</reference>
<feature type="region of interest" description="Disordered" evidence="1">
    <location>
        <begin position="912"/>
        <end position="942"/>
    </location>
</feature>